<proteinExistence type="predicted"/>
<dbReference type="EMBL" id="GGEC01086989">
    <property type="protein sequence ID" value="MBX67473.1"/>
    <property type="molecule type" value="Transcribed_RNA"/>
</dbReference>
<sequence length="15" mass="1817">MSFTFLLFFVIVHCL</sequence>
<reference evidence="1" key="1">
    <citation type="submission" date="2018-02" db="EMBL/GenBank/DDBJ databases">
        <title>Rhizophora mucronata_Transcriptome.</title>
        <authorList>
            <person name="Meera S.P."/>
            <person name="Sreeshan A."/>
            <person name="Augustine A."/>
        </authorList>
    </citation>
    <scope>NUCLEOTIDE SEQUENCE</scope>
    <source>
        <tissue evidence="1">Leaf</tissue>
    </source>
</reference>
<organism evidence="1">
    <name type="scientific">Rhizophora mucronata</name>
    <name type="common">Asiatic mangrove</name>
    <dbReference type="NCBI Taxonomy" id="61149"/>
    <lineage>
        <taxon>Eukaryota</taxon>
        <taxon>Viridiplantae</taxon>
        <taxon>Streptophyta</taxon>
        <taxon>Embryophyta</taxon>
        <taxon>Tracheophyta</taxon>
        <taxon>Spermatophyta</taxon>
        <taxon>Magnoliopsida</taxon>
        <taxon>eudicotyledons</taxon>
        <taxon>Gunneridae</taxon>
        <taxon>Pentapetalae</taxon>
        <taxon>rosids</taxon>
        <taxon>fabids</taxon>
        <taxon>Malpighiales</taxon>
        <taxon>Rhizophoraceae</taxon>
        <taxon>Rhizophora</taxon>
    </lineage>
</organism>
<name>A0A2P2QKH2_RHIMU</name>
<evidence type="ECO:0000313" key="1">
    <source>
        <dbReference type="EMBL" id="MBX67473.1"/>
    </source>
</evidence>
<accession>A0A2P2QKH2</accession>
<protein>
    <submittedName>
        <fullName evidence="1">Uncharacterized protein</fullName>
    </submittedName>
</protein>